<accession>A0A0E9PPD4</accession>
<sequence>MTNDLVNWMKLRNTCFKNRKNNFSTRWNCAPFLGMQVLHASAFRLVFHFALVVTYSGKTIKTI</sequence>
<reference evidence="1" key="2">
    <citation type="journal article" date="2015" name="Fish Shellfish Immunol.">
        <title>Early steps in the European eel (Anguilla anguilla)-Vibrio vulnificus interaction in the gills: Role of the RtxA13 toxin.</title>
        <authorList>
            <person name="Callol A."/>
            <person name="Pajuelo D."/>
            <person name="Ebbesson L."/>
            <person name="Teles M."/>
            <person name="MacKenzie S."/>
            <person name="Amaro C."/>
        </authorList>
    </citation>
    <scope>NUCLEOTIDE SEQUENCE</scope>
</reference>
<evidence type="ECO:0000313" key="1">
    <source>
        <dbReference type="EMBL" id="JAH06349.1"/>
    </source>
</evidence>
<dbReference type="EMBL" id="GBXM01102228">
    <property type="protein sequence ID" value="JAH06349.1"/>
    <property type="molecule type" value="Transcribed_RNA"/>
</dbReference>
<organism evidence="1">
    <name type="scientific">Anguilla anguilla</name>
    <name type="common">European freshwater eel</name>
    <name type="synonym">Muraena anguilla</name>
    <dbReference type="NCBI Taxonomy" id="7936"/>
    <lineage>
        <taxon>Eukaryota</taxon>
        <taxon>Metazoa</taxon>
        <taxon>Chordata</taxon>
        <taxon>Craniata</taxon>
        <taxon>Vertebrata</taxon>
        <taxon>Euteleostomi</taxon>
        <taxon>Actinopterygii</taxon>
        <taxon>Neopterygii</taxon>
        <taxon>Teleostei</taxon>
        <taxon>Anguilliformes</taxon>
        <taxon>Anguillidae</taxon>
        <taxon>Anguilla</taxon>
    </lineage>
</organism>
<name>A0A0E9PPD4_ANGAN</name>
<reference evidence="1" key="1">
    <citation type="submission" date="2014-11" db="EMBL/GenBank/DDBJ databases">
        <authorList>
            <person name="Amaro Gonzalez C."/>
        </authorList>
    </citation>
    <scope>NUCLEOTIDE SEQUENCE</scope>
</reference>
<dbReference type="AlphaFoldDB" id="A0A0E9PPD4"/>
<protein>
    <submittedName>
        <fullName evidence="1">Uncharacterized protein</fullName>
    </submittedName>
</protein>
<proteinExistence type="predicted"/>